<feature type="compositionally biased region" description="Gly residues" evidence="3">
    <location>
        <begin position="414"/>
        <end position="426"/>
    </location>
</feature>
<organism evidence="6 7">
    <name type="scientific">Jaminaea rosea</name>
    <dbReference type="NCBI Taxonomy" id="1569628"/>
    <lineage>
        <taxon>Eukaryota</taxon>
        <taxon>Fungi</taxon>
        <taxon>Dikarya</taxon>
        <taxon>Basidiomycota</taxon>
        <taxon>Ustilaginomycotina</taxon>
        <taxon>Exobasidiomycetes</taxon>
        <taxon>Microstromatales</taxon>
        <taxon>Microstromatales incertae sedis</taxon>
        <taxon>Jaminaea</taxon>
    </lineage>
</organism>
<dbReference type="GO" id="GO:0005085">
    <property type="term" value="F:guanyl-nucleotide exchange factor activity"/>
    <property type="evidence" value="ECO:0007669"/>
    <property type="project" value="UniProtKB-KW"/>
</dbReference>
<feature type="compositionally biased region" description="Low complexity" evidence="3">
    <location>
        <begin position="41"/>
        <end position="64"/>
    </location>
</feature>
<keyword evidence="1" id="KW-0597">Phosphoprotein</keyword>
<dbReference type="InterPro" id="IPR035899">
    <property type="entry name" value="DBL_dom_sf"/>
</dbReference>
<dbReference type="OrthoDB" id="2272012at2759"/>
<feature type="compositionally biased region" description="Pro residues" evidence="3">
    <location>
        <begin position="1459"/>
        <end position="1473"/>
    </location>
</feature>
<dbReference type="PROSITE" id="PS50010">
    <property type="entry name" value="DH_2"/>
    <property type="match status" value="1"/>
</dbReference>
<dbReference type="GO" id="GO:0035556">
    <property type="term" value="P:intracellular signal transduction"/>
    <property type="evidence" value="ECO:0007669"/>
    <property type="project" value="InterPro"/>
</dbReference>
<dbReference type="STRING" id="1569628.A0A316UNM5"/>
<feature type="compositionally biased region" description="Basic and acidic residues" evidence="3">
    <location>
        <begin position="1"/>
        <end position="11"/>
    </location>
</feature>
<evidence type="ECO:0000259" key="4">
    <source>
        <dbReference type="PROSITE" id="PS50010"/>
    </source>
</evidence>
<dbReference type="EMBL" id="KZ819670">
    <property type="protein sequence ID" value="PWN26887.1"/>
    <property type="molecule type" value="Genomic_DNA"/>
</dbReference>
<feature type="compositionally biased region" description="Gly residues" evidence="3">
    <location>
        <begin position="72"/>
        <end position="86"/>
    </location>
</feature>
<dbReference type="PROSITE" id="PS50219">
    <property type="entry name" value="CNH"/>
    <property type="match status" value="1"/>
</dbReference>
<keyword evidence="7" id="KW-1185">Reference proteome</keyword>
<proteinExistence type="predicted"/>
<evidence type="ECO:0000259" key="5">
    <source>
        <dbReference type="PROSITE" id="PS50219"/>
    </source>
</evidence>
<dbReference type="SMART" id="SM00233">
    <property type="entry name" value="PH"/>
    <property type="match status" value="1"/>
</dbReference>
<dbReference type="Pfam" id="PF00610">
    <property type="entry name" value="DEP"/>
    <property type="match status" value="1"/>
</dbReference>
<dbReference type="PANTHER" id="PTHR46572">
    <property type="entry name" value="RHO1 GDP-GTP EXCHANGE PROTEIN 1-RELATED"/>
    <property type="match status" value="1"/>
</dbReference>
<sequence length="1567" mass="170587">MSSGGPDKRTTAYENIFGRPTAKPKGPVAQPPPNVGGGGYPQYPHPQQQQYWQQQQQSQQSQSQAARWNAPGGYGGPVGPGGGMGGYYQPTQSQYGYDHPDRRSSVTPSFTSQSSSSSPYPSTPYAGSSIGAESSYGGVKGQTPASAYANFHSGASQYNGGGAGGYAPARASMQTDASSEPRPSISSSTAESIYGRQPPGAGATSSVTSFNNRASSPRVDPPRLPSFELNGGGGSGGQNGVDESNWFKGLSLDGGSSTHSNGSSSNGKVVSPKQKGLGGLPPPAPVEEEDEDFRTPGPTNDGRDPFASEFENYGAAGAPPANPSPVVSKPASIASQPQASAPVPGSISSAASSIYDGIRRKASFESDRRSIANSTHNVPVAPGAAAFYNHGGRSATASTTNFGGGSNYFGGGFTPMTGDGGDGGGTASSVDMWQRPPRQRTASSHTQAGYSPSLGATRNPRLEHRAMSMGMGGQGQRPSVVSNAMSYQSSNASTMVGTSAMPSNRRGPLVYPALLSRVADSFKQRVTVAERVKDGLTYQDAFDGREAVDRIAYIIKTTDRNLALLLGRALDAQKFFHDVTYDHRLRDSPNELYQFRTRLTSPFGSETEHFGDEGKSPGIHQLQVPHLDSSQASLPTSAASSIKDGHRGAPPALMHQDSTASGTAEDEDELPTGVFTLLTDCYSPTCTRDRLCYSIACPRRLEQQARLNMKPQTVLKRAISRESLGDVKEPGALWAESVSKEVFESVSEQERKRQELLNEAIYTERDFVRDLEYLRDFWIKPLKTQDIIPEARRDDFVLQVFWNVLEVHAVNSKLAELLTKRQKQQAVVERIGDIFLEMVPHFQPFVKYGAHQLYGKYEFEKEKASNPAFAKFVDETERRPESRKLELNGYLTKPTTRLARYPLLLEAVLKQTPEGSPDKLALPKVVKIVKEFLTKVNVETGKSENRFNLAQLDQQLVFKQGEAVDLRLRDEQRELVFKGPLKKRGGTQSESAELQVFLFDHALLMVKAKTVHKNELYKVFRKPIPLELLIVTVYDEVPTGKGNATRPKSVMSKTSTGNRLSGGVPSGSAPKQDAKTGYALTFTYLGRKGYSLTLWASTFVGRRKWFEHIEQRQEILRQRSNIFDTITLSENFFIGQQKVNCSVPFDFGRRIIYGTDDGVFLSDLREKARPPTKVLPLPGVTQIDVLEEYQILIILAERSVHTFTLDALDPSDPMGSLKRGRRISSHTSFFKAGQCLGRTLVCVVKSSSLSSTIKTLEPIEQNVRGKKQPTFRKLLQGGQETLRVFKEFYIPTESSSIHFLKSKLCVGCTKGFEIVDLETLDTQGLLDPADSSLDFVHRKETVKPLAIYRIDGEFLLCYDEFAFYVNKNGWRAKGNWIIHWEGNPMSFALHHPYVLAFEPSFIEVRHVETGALHQVITGYNLRCLFADVPPPASSSSSSASSAASSASSHLQLQHQQYGPPRPPVGFPPRPPPGYMGGYPGAPPGPPGAMTPYGGPGGFPPRPPPPGVPPGMSPYGLPPPAIVPHHPPRPPPQLQRNPVWESVAASRNQIVFIGDQTVFAVRLAGAGQ</sequence>
<feature type="compositionally biased region" description="Low complexity" evidence="3">
    <location>
        <begin position="166"/>
        <end position="188"/>
    </location>
</feature>
<evidence type="ECO:0000313" key="6">
    <source>
        <dbReference type="EMBL" id="PWN26887.1"/>
    </source>
</evidence>
<dbReference type="SUPFAM" id="SSF50729">
    <property type="entry name" value="PH domain-like"/>
    <property type="match status" value="1"/>
</dbReference>
<feature type="region of interest" description="Disordered" evidence="3">
    <location>
        <begin position="628"/>
        <end position="668"/>
    </location>
</feature>
<dbReference type="PANTHER" id="PTHR46572:SF2">
    <property type="entry name" value="RHO1 GDP-GTP EXCHANGE PROTEIN 1-RELATED"/>
    <property type="match status" value="1"/>
</dbReference>
<dbReference type="SMART" id="SM00049">
    <property type="entry name" value="DEP"/>
    <property type="match status" value="1"/>
</dbReference>
<keyword evidence="2" id="KW-0344">Guanine-nucleotide releasing factor</keyword>
<dbReference type="GeneID" id="37025723"/>
<dbReference type="Proteomes" id="UP000245884">
    <property type="component" value="Unassembled WGS sequence"/>
</dbReference>
<reference evidence="6 7" key="1">
    <citation type="journal article" date="2018" name="Mol. Biol. Evol.">
        <title>Broad Genomic Sampling Reveals a Smut Pathogenic Ancestry of the Fungal Clade Ustilaginomycotina.</title>
        <authorList>
            <person name="Kijpornyongpan T."/>
            <person name="Mondo S.J."/>
            <person name="Barry K."/>
            <person name="Sandor L."/>
            <person name="Lee J."/>
            <person name="Lipzen A."/>
            <person name="Pangilinan J."/>
            <person name="LaButti K."/>
            <person name="Hainaut M."/>
            <person name="Henrissat B."/>
            <person name="Grigoriev I.V."/>
            <person name="Spatafora J.W."/>
            <person name="Aime M.C."/>
        </authorList>
    </citation>
    <scope>NUCLEOTIDE SEQUENCE [LARGE SCALE GENOMIC DNA]</scope>
    <source>
        <strain evidence="6 7">MCA 5214</strain>
    </source>
</reference>
<dbReference type="InterPro" id="IPR052233">
    <property type="entry name" value="Rho-type_GEFs"/>
</dbReference>
<feature type="compositionally biased region" description="Polar residues" evidence="3">
    <location>
        <begin position="203"/>
        <end position="215"/>
    </location>
</feature>
<dbReference type="InterPro" id="IPR001180">
    <property type="entry name" value="CNH_dom"/>
</dbReference>
<dbReference type="Pfam" id="PF15405">
    <property type="entry name" value="PH_5"/>
    <property type="match status" value="1"/>
</dbReference>
<feature type="region of interest" description="Disordered" evidence="3">
    <location>
        <begin position="1042"/>
        <end position="1069"/>
    </location>
</feature>
<feature type="region of interest" description="Disordered" evidence="3">
    <location>
        <begin position="1434"/>
        <end position="1535"/>
    </location>
</feature>
<dbReference type="InterPro" id="IPR036388">
    <property type="entry name" value="WH-like_DNA-bd_sf"/>
</dbReference>
<feature type="region of interest" description="Disordered" evidence="3">
    <location>
        <begin position="414"/>
        <end position="458"/>
    </location>
</feature>
<name>A0A316UNM5_9BASI</name>
<dbReference type="InterPro" id="IPR036390">
    <property type="entry name" value="WH_DNA-bd_sf"/>
</dbReference>
<feature type="compositionally biased region" description="Low complexity" evidence="3">
    <location>
        <begin position="105"/>
        <end position="129"/>
    </location>
</feature>
<evidence type="ECO:0000256" key="3">
    <source>
        <dbReference type="SAM" id="MobiDB-lite"/>
    </source>
</evidence>
<feature type="region of interest" description="Disordered" evidence="3">
    <location>
        <begin position="1"/>
        <end position="349"/>
    </location>
</feature>
<dbReference type="Pfam" id="PF00621">
    <property type="entry name" value="RhoGEF"/>
    <property type="match status" value="1"/>
</dbReference>
<dbReference type="SUPFAM" id="SSF48065">
    <property type="entry name" value="DBL homology domain (DH-domain)"/>
    <property type="match status" value="1"/>
</dbReference>
<feature type="compositionally biased region" description="Gly residues" evidence="3">
    <location>
        <begin position="230"/>
        <end position="239"/>
    </location>
</feature>
<protein>
    <submittedName>
        <fullName evidence="6">CNH-domain-containing protein</fullName>
    </submittedName>
</protein>
<dbReference type="Pfam" id="PF00780">
    <property type="entry name" value="CNH"/>
    <property type="match status" value="1"/>
</dbReference>
<accession>A0A316UNM5</accession>
<feature type="compositionally biased region" description="Polar residues" evidence="3">
    <location>
        <begin position="628"/>
        <end position="640"/>
    </location>
</feature>
<feature type="compositionally biased region" description="Polar residues" evidence="3">
    <location>
        <begin position="440"/>
        <end position="456"/>
    </location>
</feature>
<evidence type="ECO:0000256" key="1">
    <source>
        <dbReference type="ARBA" id="ARBA00022553"/>
    </source>
</evidence>
<feature type="compositionally biased region" description="Low complexity" evidence="3">
    <location>
        <begin position="1434"/>
        <end position="1448"/>
    </location>
</feature>
<dbReference type="Gene3D" id="1.20.900.10">
    <property type="entry name" value="Dbl homology (DH) domain"/>
    <property type="match status" value="1"/>
</dbReference>
<dbReference type="InterPro" id="IPR000219">
    <property type="entry name" value="DH_dom"/>
</dbReference>
<gene>
    <name evidence="6" type="ORF">BDZ90DRAFT_194265</name>
</gene>
<dbReference type="SMART" id="SM00325">
    <property type="entry name" value="RhoGEF"/>
    <property type="match status" value="1"/>
</dbReference>
<dbReference type="InterPro" id="IPR041675">
    <property type="entry name" value="PH_5"/>
</dbReference>
<feature type="compositionally biased region" description="Low complexity" evidence="3">
    <location>
        <begin position="314"/>
        <end position="344"/>
    </location>
</feature>
<evidence type="ECO:0000313" key="7">
    <source>
        <dbReference type="Proteomes" id="UP000245884"/>
    </source>
</evidence>
<dbReference type="Gene3D" id="1.10.10.10">
    <property type="entry name" value="Winged helix-like DNA-binding domain superfamily/Winged helix DNA-binding domain"/>
    <property type="match status" value="1"/>
</dbReference>
<dbReference type="CDD" id="cd00160">
    <property type="entry name" value="RhoGEF"/>
    <property type="match status" value="1"/>
</dbReference>
<feature type="domain" description="CNH" evidence="5">
    <location>
        <begin position="1136"/>
        <end position="1431"/>
    </location>
</feature>
<dbReference type="InterPro" id="IPR011993">
    <property type="entry name" value="PH-like_dom_sf"/>
</dbReference>
<dbReference type="RefSeq" id="XP_025361499.1">
    <property type="nucleotide sequence ID" value="XM_025503900.1"/>
</dbReference>
<dbReference type="InterPro" id="IPR001849">
    <property type="entry name" value="PH_domain"/>
</dbReference>
<dbReference type="CDD" id="cd04435">
    <property type="entry name" value="DEP_fRom2"/>
    <property type="match status" value="1"/>
</dbReference>
<dbReference type="SMART" id="SM00036">
    <property type="entry name" value="CNH"/>
    <property type="match status" value="1"/>
</dbReference>
<evidence type="ECO:0000256" key="2">
    <source>
        <dbReference type="ARBA" id="ARBA00022658"/>
    </source>
</evidence>
<feature type="compositionally biased region" description="Low complexity" evidence="3">
    <location>
        <begin position="254"/>
        <end position="273"/>
    </location>
</feature>
<dbReference type="InterPro" id="IPR000591">
    <property type="entry name" value="DEP_dom"/>
</dbReference>
<feature type="compositionally biased region" description="Pro residues" evidence="3">
    <location>
        <begin position="1497"/>
        <end position="1521"/>
    </location>
</feature>
<feature type="domain" description="DH" evidence="4">
    <location>
        <begin position="752"/>
        <end position="939"/>
    </location>
</feature>
<dbReference type="Gene3D" id="2.30.29.30">
    <property type="entry name" value="Pleckstrin-homology domain (PH domain)/Phosphotyrosine-binding domain (PTB)"/>
    <property type="match status" value="1"/>
</dbReference>
<dbReference type="SUPFAM" id="SSF46785">
    <property type="entry name" value="Winged helix' DNA-binding domain"/>
    <property type="match status" value="1"/>
</dbReference>